<keyword evidence="6" id="KW-1185">Reference proteome</keyword>
<dbReference type="EMBL" id="JAGIOO010000001">
    <property type="protein sequence ID" value="MBP2477835.1"/>
    <property type="molecule type" value="Genomic_DNA"/>
</dbReference>
<accession>A0ABS5AQ81</accession>
<evidence type="ECO:0000256" key="2">
    <source>
        <dbReference type="ARBA" id="ARBA00007832"/>
    </source>
</evidence>
<dbReference type="PANTHER" id="PTHR34384">
    <property type="entry name" value="L-2,3-DIAMINOPROPANOATE--CITRATE LIGASE"/>
    <property type="match status" value="1"/>
</dbReference>
<dbReference type="InterPro" id="IPR007310">
    <property type="entry name" value="Aerobactin_biosyn_IucA/IucC_N"/>
</dbReference>
<keyword evidence="5" id="KW-0436">Ligase</keyword>
<dbReference type="EC" id="6.3.2.39" evidence="5"/>
<organism evidence="5 6">
    <name type="scientific">Crossiella equi</name>
    <dbReference type="NCBI Taxonomy" id="130796"/>
    <lineage>
        <taxon>Bacteria</taxon>
        <taxon>Bacillati</taxon>
        <taxon>Actinomycetota</taxon>
        <taxon>Actinomycetes</taxon>
        <taxon>Pseudonocardiales</taxon>
        <taxon>Pseudonocardiaceae</taxon>
        <taxon>Crossiella</taxon>
    </lineage>
</organism>
<dbReference type="Gene3D" id="3.30.310.280">
    <property type="match status" value="1"/>
</dbReference>
<evidence type="ECO:0000256" key="1">
    <source>
        <dbReference type="ARBA" id="ARBA00004924"/>
    </source>
</evidence>
<evidence type="ECO:0000259" key="3">
    <source>
        <dbReference type="Pfam" id="PF04183"/>
    </source>
</evidence>
<dbReference type="Gene3D" id="6.10.250.3370">
    <property type="match status" value="1"/>
</dbReference>
<sequence length="571" mass="63310">MTAWHKAGKALVAKAIAEFCYEELLVPVQDGDGYRLELGEAAYTFTATRGAFGAWRVDPDSVRRLPEGRADDPLRWFTDARAVLKLDGPTMVEALRDLTATWAADAHLLAISPTAAGLAELPYAELESHQNGHPCILLNKGRLGFSAADVRRYAPEHRQTFRLPWLAVHRDLAGYAGLPGLDADTLLAEELDPATRQRFTARLDRPGDFVWLPVHPFHLENAVRPLFARELAEGRIVELGEAPDRYRALASVRTLVNVDHPHRRNVKLALLIRNTLVWRGLPAESAARAPEVTRWLHGLPARDPYLAGRVDLLGEVASVAVRHPGFAEVPDAPYRYHELLGAIWREPATGYLAEGERARSLASLLLTGSDGRALVAELVDRSPADAGTWLRAFLHAVLPGLLHALHGNGIAFCPHGENTLLVSGPDELPRRIMLKDFCEDVKLRQDELPGYADLAEPAKAVLLRWRPDQLAHSILSAMFTGHFRFLTPVLEQHLGVAEAEFWALVREELLAYRAEFPGLAAQHEEYGLTAPVFDRVSLNREQLTGAGFHDRAEKDENFDVIHRTVPNPLAV</sequence>
<dbReference type="InterPro" id="IPR037455">
    <property type="entry name" value="LucA/IucC-like"/>
</dbReference>
<dbReference type="RefSeq" id="WP_086783411.1">
    <property type="nucleotide sequence ID" value="NZ_JAGIOO010000001.1"/>
</dbReference>
<dbReference type="GO" id="GO:0016874">
    <property type="term" value="F:ligase activity"/>
    <property type="evidence" value="ECO:0007669"/>
    <property type="project" value="UniProtKB-KW"/>
</dbReference>
<evidence type="ECO:0000259" key="4">
    <source>
        <dbReference type="Pfam" id="PF06276"/>
    </source>
</evidence>
<proteinExistence type="inferred from homology"/>
<dbReference type="InterPro" id="IPR022770">
    <property type="entry name" value="IucA/IucC-like_C"/>
</dbReference>
<evidence type="ECO:0000313" key="6">
    <source>
        <dbReference type="Proteomes" id="UP001519363"/>
    </source>
</evidence>
<dbReference type="Gene3D" id="1.10.510.40">
    <property type="match status" value="1"/>
</dbReference>
<feature type="domain" description="Aerobactin siderophore biosynthesis IucA/IucC-like C-terminal" evidence="4">
    <location>
        <begin position="388"/>
        <end position="544"/>
    </location>
</feature>
<protein>
    <submittedName>
        <fullName evidence="5">Aerobactin synthase</fullName>
        <ecNumber evidence="5">6.3.2.39</ecNumber>
    </submittedName>
</protein>
<dbReference type="PANTHER" id="PTHR34384:SF6">
    <property type="entry name" value="STAPHYLOFERRIN B SYNTHASE"/>
    <property type="match status" value="1"/>
</dbReference>
<comment type="pathway">
    <text evidence="1">Siderophore biosynthesis.</text>
</comment>
<comment type="caution">
    <text evidence="5">The sequence shown here is derived from an EMBL/GenBank/DDBJ whole genome shotgun (WGS) entry which is preliminary data.</text>
</comment>
<evidence type="ECO:0000313" key="5">
    <source>
        <dbReference type="EMBL" id="MBP2477835.1"/>
    </source>
</evidence>
<gene>
    <name evidence="5" type="ORF">JOF53_006707</name>
</gene>
<dbReference type="Pfam" id="PF04183">
    <property type="entry name" value="IucA_IucC"/>
    <property type="match status" value="1"/>
</dbReference>
<dbReference type="Proteomes" id="UP001519363">
    <property type="component" value="Unassembled WGS sequence"/>
</dbReference>
<feature type="domain" description="Aerobactin siderophore biosynthesis IucA/IucC N-terminal" evidence="3">
    <location>
        <begin position="123"/>
        <end position="365"/>
    </location>
</feature>
<dbReference type="Pfam" id="PF06276">
    <property type="entry name" value="FhuF"/>
    <property type="match status" value="1"/>
</dbReference>
<comment type="similarity">
    <text evidence="2">Belongs to the IucA/IucC family.</text>
</comment>
<reference evidence="5 6" key="1">
    <citation type="submission" date="2021-03" db="EMBL/GenBank/DDBJ databases">
        <title>Sequencing the genomes of 1000 actinobacteria strains.</title>
        <authorList>
            <person name="Klenk H.-P."/>
        </authorList>
    </citation>
    <scope>NUCLEOTIDE SEQUENCE [LARGE SCALE GENOMIC DNA]</scope>
    <source>
        <strain evidence="5 6">DSM 44580</strain>
    </source>
</reference>
<name>A0ABS5AQ81_9PSEU</name>